<dbReference type="GO" id="GO:0016987">
    <property type="term" value="F:sigma factor activity"/>
    <property type="evidence" value="ECO:0007669"/>
    <property type="project" value="UniProtKB-KW"/>
</dbReference>
<reference evidence="10" key="1">
    <citation type="submission" date="2017-01" db="EMBL/GenBank/DDBJ databases">
        <authorList>
            <person name="Varghese N."/>
            <person name="Submissions S."/>
        </authorList>
    </citation>
    <scope>NUCLEOTIDE SEQUENCE [LARGE SCALE GENOMIC DNA]</scope>
    <source>
        <strain evidence="10">ATCC 12950</strain>
    </source>
</reference>
<dbReference type="RefSeq" id="WP_076436601.1">
    <property type="nucleotide sequence ID" value="NZ_FTNI01000013.1"/>
</dbReference>
<dbReference type="InterPro" id="IPR032710">
    <property type="entry name" value="NTF2-like_dom_sf"/>
</dbReference>
<evidence type="ECO:0000259" key="7">
    <source>
        <dbReference type="Pfam" id="PF04542"/>
    </source>
</evidence>
<keyword evidence="4" id="KW-0731">Sigma factor</keyword>
<dbReference type="PANTHER" id="PTHR30173:SF43">
    <property type="entry name" value="ECF RNA POLYMERASE SIGMA FACTOR SIGI-RELATED"/>
    <property type="match status" value="1"/>
</dbReference>
<dbReference type="InterPro" id="IPR052704">
    <property type="entry name" value="ECF_Sigma-70_Domain"/>
</dbReference>
<evidence type="ECO:0000256" key="6">
    <source>
        <dbReference type="SAM" id="MobiDB-lite"/>
    </source>
</evidence>
<dbReference type="InterPro" id="IPR007627">
    <property type="entry name" value="RNA_pol_sigma70_r2"/>
</dbReference>
<dbReference type="STRING" id="58117.SAMN05421833_113123"/>
<evidence type="ECO:0000256" key="4">
    <source>
        <dbReference type="ARBA" id="ARBA00023082"/>
    </source>
</evidence>
<dbReference type="InterPro" id="IPR013249">
    <property type="entry name" value="RNA_pol_sigma70_r4_t2"/>
</dbReference>
<evidence type="ECO:0000256" key="5">
    <source>
        <dbReference type="ARBA" id="ARBA00023163"/>
    </source>
</evidence>
<sequence>MDEARLAVRFEEQRPRLRAVAYRMLGSHAEADDAVQNAWLRLSRADTAEVANLAGWLTTVVSRECLNMLRARRNRREEPFAGTTTEPFTAGPFTAGPSSARPSAAGHDAGDPEAEALLADSIGLALMVVLDSLAPAERLAFVLHDVFAVPFDEIAAILGRSPAATRQLTSRARRRVVGATPPRQVDLVRQRQVVQAFLAALRHGDFDGLLAVLDPDVVLRDGDAGLVRGARAVGARALVFSRAARFVRPALVDGSVGLAIVPQGRLIGALGFTFGHDKITAIEMIGDPGRLRHVGLLVG</sequence>
<evidence type="ECO:0000313" key="10">
    <source>
        <dbReference type="Proteomes" id="UP000186096"/>
    </source>
</evidence>
<dbReference type="AlphaFoldDB" id="A0A1N7D4D4"/>
<dbReference type="Pfam" id="PF08281">
    <property type="entry name" value="Sigma70_r4_2"/>
    <property type="match status" value="1"/>
</dbReference>
<dbReference type="GO" id="GO:0003677">
    <property type="term" value="F:DNA binding"/>
    <property type="evidence" value="ECO:0007669"/>
    <property type="project" value="InterPro"/>
</dbReference>
<dbReference type="NCBIfam" id="TIGR02937">
    <property type="entry name" value="sigma70-ECF"/>
    <property type="match status" value="1"/>
</dbReference>
<dbReference type="InterPro" id="IPR013325">
    <property type="entry name" value="RNA_pol_sigma_r2"/>
</dbReference>
<dbReference type="GO" id="GO:0006352">
    <property type="term" value="P:DNA-templated transcription initiation"/>
    <property type="evidence" value="ECO:0007669"/>
    <property type="project" value="InterPro"/>
</dbReference>
<evidence type="ECO:0000256" key="3">
    <source>
        <dbReference type="ARBA" id="ARBA00023015"/>
    </source>
</evidence>
<gene>
    <name evidence="9" type="ORF">SAMN05421833_113123</name>
</gene>
<dbReference type="Gene3D" id="3.10.450.50">
    <property type="match status" value="1"/>
</dbReference>
<protein>
    <submittedName>
        <fullName evidence="9">RNA polymerase sigma-70 factor, ECF subfamily</fullName>
    </submittedName>
</protein>
<comment type="similarity">
    <text evidence="1">Belongs to the sigma-70 factor family. ECF subfamily.</text>
</comment>
<dbReference type="Gene3D" id="1.10.1740.10">
    <property type="match status" value="1"/>
</dbReference>
<keyword evidence="3" id="KW-0805">Transcription regulation</keyword>
<dbReference type="Proteomes" id="UP000186096">
    <property type="component" value="Unassembled WGS sequence"/>
</dbReference>
<dbReference type="SUPFAM" id="SSF54427">
    <property type="entry name" value="NTF2-like"/>
    <property type="match status" value="1"/>
</dbReference>
<name>A0A1N7D4D4_9ACTN</name>
<feature type="domain" description="RNA polymerase sigma-70 region 2" evidence="7">
    <location>
        <begin position="10"/>
        <end position="73"/>
    </location>
</feature>
<feature type="region of interest" description="Disordered" evidence="6">
    <location>
        <begin position="77"/>
        <end position="111"/>
    </location>
</feature>
<dbReference type="SUPFAM" id="SSF88946">
    <property type="entry name" value="Sigma2 domain of RNA polymerase sigma factors"/>
    <property type="match status" value="1"/>
</dbReference>
<dbReference type="EMBL" id="FTNI01000013">
    <property type="protein sequence ID" value="SIR70718.1"/>
    <property type="molecule type" value="Genomic_DNA"/>
</dbReference>
<dbReference type="PANTHER" id="PTHR30173">
    <property type="entry name" value="SIGMA 19 FACTOR"/>
    <property type="match status" value="1"/>
</dbReference>
<accession>A0A1N7D4D4</accession>
<evidence type="ECO:0000313" key="9">
    <source>
        <dbReference type="EMBL" id="SIR70718.1"/>
    </source>
</evidence>
<dbReference type="Gene3D" id="1.10.10.10">
    <property type="entry name" value="Winged helix-like DNA-binding domain superfamily/Winged helix DNA-binding domain"/>
    <property type="match status" value="1"/>
</dbReference>
<dbReference type="OrthoDB" id="6689546at2"/>
<proteinExistence type="inferred from homology"/>
<feature type="compositionally biased region" description="Low complexity" evidence="6">
    <location>
        <begin position="95"/>
        <end position="106"/>
    </location>
</feature>
<keyword evidence="10" id="KW-1185">Reference proteome</keyword>
<feature type="domain" description="RNA polymerase sigma factor 70 region 4 type 2" evidence="8">
    <location>
        <begin position="125"/>
        <end position="175"/>
    </location>
</feature>
<evidence type="ECO:0000256" key="2">
    <source>
        <dbReference type="ARBA" id="ARBA00011344"/>
    </source>
</evidence>
<evidence type="ECO:0000256" key="1">
    <source>
        <dbReference type="ARBA" id="ARBA00010641"/>
    </source>
</evidence>
<dbReference type="InterPro" id="IPR036388">
    <property type="entry name" value="WH-like_DNA-bd_sf"/>
</dbReference>
<organism evidence="9 10">
    <name type="scientific">Microbispora rosea</name>
    <dbReference type="NCBI Taxonomy" id="58117"/>
    <lineage>
        <taxon>Bacteria</taxon>
        <taxon>Bacillati</taxon>
        <taxon>Actinomycetota</taxon>
        <taxon>Actinomycetes</taxon>
        <taxon>Streptosporangiales</taxon>
        <taxon>Streptosporangiaceae</taxon>
        <taxon>Microbispora</taxon>
    </lineage>
</organism>
<comment type="subunit">
    <text evidence="2">Interacts transiently with the RNA polymerase catalytic core formed by RpoA, RpoB, RpoC and RpoZ (2 alpha, 1 beta, 1 beta' and 1 omega subunit) to form the RNA polymerase holoenzyme that can initiate transcription.</text>
</comment>
<dbReference type="InterPro" id="IPR013324">
    <property type="entry name" value="RNA_pol_sigma_r3/r4-like"/>
</dbReference>
<keyword evidence="5" id="KW-0804">Transcription</keyword>
<dbReference type="InterPro" id="IPR014284">
    <property type="entry name" value="RNA_pol_sigma-70_dom"/>
</dbReference>
<dbReference type="SUPFAM" id="SSF88659">
    <property type="entry name" value="Sigma3 and sigma4 domains of RNA polymerase sigma factors"/>
    <property type="match status" value="1"/>
</dbReference>
<dbReference type="Pfam" id="PF04542">
    <property type="entry name" value="Sigma70_r2"/>
    <property type="match status" value="1"/>
</dbReference>
<evidence type="ECO:0000259" key="8">
    <source>
        <dbReference type="Pfam" id="PF08281"/>
    </source>
</evidence>